<dbReference type="Pfam" id="PF00440">
    <property type="entry name" value="TetR_N"/>
    <property type="match status" value="1"/>
</dbReference>
<sequence>MPVREQPMGLRARKKIRTRAAIRREAFRLIEEQGFGNTTVEQIADAADVSASTFFRYFPTKEAVLLSDDQIAPIIAAFVDAPADLAPVAAYRHAVNSVFGAMTADEREDAVAGQRLMYTVPEARGLVYTVYVRLIGLITDALARRMGPDTDEFERRVIAGSIVGVLIAISDNQPMPDDPLSRGLELLDAKIDVAARP</sequence>
<reference evidence="6" key="1">
    <citation type="submission" date="2020-07" db="EMBL/GenBank/DDBJ databases">
        <authorList>
            <person name="Pettersson B.M.F."/>
            <person name="Behra P.R.K."/>
            <person name="Ramesh M."/>
            <person name="Das S."/>
            <person name="Dasgupta S."/>
            <person name="Kirsebom L.A."/>
        </authorList>
    </citation>
    <scope>NUCLEOTIDE SEQUENCE</scope>
    <source>
        <strain evidence="6">DSM 44615</strain>
    </source>
</reference>
<comment type="caution">
    <text evidence="6">The sequence shown here is derived from an EMBL/GenBank/DDBJ whole genome shotgun (WGS) entry which is preliminary data.</text>
</comment>
<dbReference type="SUPFAM" id="SSF46689">
    <property type="entry name" value="Homeodomain-like"/>
    <property type="match status" value="1"/>
</dbReference>
<evidence type="ECO:0000313" key="7">
    <source>
        <dbReference type="Proteomes" id="UP001140293"/>
    </source>
</evidence>
<reference evidence="6" key="2">
    <citation type="journal article" date="2022" name="BMC Genomics">
        <title>Comparative genome analysis of mycobacteria focusing on tRNA and non-coding RNA.</title>
        <authorList>
            <person name="Behra P.R.K."/>
            <person name="Pettersson B.M.F."/>
            <person name="Ramesh M."/>
            <person name="Das S."/>
            <person name="Dasgupta S."/>
            <person name="Kirsebom L.A."/>
        </authorList>
    </citation>
    <scope>NUCLEOTIDE SEQUENCE</scope>
    <source>
        <strain evidence="6">DSM 44615</strain>
    </source>
</reference>
<keyword evidence="7" id="KW-1185">Reference proteome</keyword>
<organism evidence="6 7">
    <name type="scientific">[Mycobacterium] manitobense</name>
    <dbReference type="NCBI Taxonomy" id="190147"/>
    <lineage>
        <taxon>Bacteria</taxon>
        <taxon>Bacillati</taxon>
        <taxon>Actinomycetota</taxon>
        <taxon>Actinomycetes</taxon>
        <taxon>Mycobacteriales</taxon>
        <taxon>Mycobacteriaceae</taxon>
        <taxon>Mycolicibacterium</taxon>
    </lineage>
</organism>
<dbReference type="InterPro" id="IPR001647">
    <property type="entry name" value="HTH_TetR"/>
</dbReference>
<evidence type="ECO:0000256" key="2">
    <source>
        <dbReference type="ARBA" id="ARBA00023125"/>
    </source>
</evidence>
<feature type="DNA-binding region" description="H-T-H motif" evidence="4">
    <location>
        <begin position="39"/>
        <end position="58"/>
    </location>
</feature>
<dbReference type="Gene3D" id="1.10.10.60">
    <property type="entry name" value="Homeodomain-like"/>
    <property type="match status" value="1"/>
</dbReference>
<evidence type="ECO:0000256" key="3">
    <source>
        <dbReference type="ARBA" id="ARBA00023163"/>
    </source>
</evidence>
<dbReference type="Proteomes" id="UP001140293">
    <property type="component" value="Unassembled WGS sequence"/>
</dbReference>
<evidence type="ECO:0000259" key="5">
    <source>
        <dbReference type="PROSITE" id="PS50977"/>
    </source>
</evidence>
<gene>
    <name evidence="6" type="ORF">H7I41_22285</name>
</gene>
<dbReference type="AlphaFoldDB" id="A0A9X3BWD8"/>
<dbReference type="Pfam" id="PF17754">
    <property type="entry name" value="TetR_C_14"/>
    <property type="match status" value="1"/>
</dbReference>
<dbReference type="RefSeq" id="WP_264014827.1">
    <property type="nucleotide sequence ID" value="NZ_JACKSJ010000192.1"/>
</dbReference>
<dbReference type="PROSITE" id="PS50977">
    <property type="entry name" value="HTH_TETR_2"/>
    <property type="match status" value="1"/>
</dbReference>
<dbReference type="PANTHER" id="PTHR30055">
    <property type="entry name" value="HTH-TYPE TRANSCRIPTIONAL REGULATOR RUTR"/>
    <property type="match status" value="1"/>
</dbReference>
<evidence type="ECO:0000313" key="6">
    <source>
        <dbReference type="EMBL" id="MCV7172653.1"/>
    </source>
</evidence>
<name>A0A9X3BWD8_9MYCO</name>
<evidence type="ECO:0000256" key="1">
    <source>
        <dbReference type="ARBA" id="ARBA00023015"/>
    </source>
</evidence>
<dbReference type="Gene3D" id="1.10.357.10">
    <property type="entry name" value="Tetracycline Repressor, domain 2"/>
    <property type="match status" value="1"/>
</dbReference>
<dbReference type="InterPro" id="IPR041347">
    <property type="entry name" value="MftR_C"/>
</dbReference>
<dbReference type="GO" id="GO:0003700">
    <property type="term" value="F:DNA-binding transcription factor activity"/>
    <property type="evidence" value="ECO:0007669"/>
    <property type="project" value="TreeGrafter"/>
</dbReference>
<feature type="domain" description="HTH tetR-type" evidence="5">
    <location>
        <begin position="16"/>
        <end position="76"/>
    </location>
</feature>
<dbReference type="EMBL" id="JACKSJ010000192">
    <property type="protein sequence ID" value="MCV7172653.1"/>
    <property type="molecule type" value="Genomic_DNA"/>
</dbReference>
<keyword evidence="2 4" id="KW-0238">DNA-binding</keyword>
<dbReference type="PANTHER" id="PTHR30055:SF238">
    <property type="entry name" value="MYCOFACTOCIN BIOSYNTHESIS TRANSCRIPTIONAL REGULATOR MFTR-RELATED"/>
    <property type="match status" value="1"/>
</dbReference>
<dbReference type="GO" id="GO:0000976">
    <property type="term" value="F:transcription cis-regulatory region binding"/>
    <property type="evidence" value="ECO:0007669"/>
    <property type="project" value="TreeGrafter"/>
</dbReference>
<dbReference type="InterPro" id="IPR050109">
    <property type="entry name" value="HTH-type_TetR-like_transc_reg"/>
</dbReference>
<keyword evidence="1" id="KW-0805">Transcription regulation</keyword>
<accession>A0A9X3BWD8</accession>
<dbReference type="PRINTS" id="PR00455">
    <property type="entry name" value="HTHTETR"/>
</dbReference>
<dbReference type="InterPro" id="IPR009057">
    <property type="entry name" value="Homeodomain-like_sf"/>
</dbReference>
<protein>
    <submittedName>
        <fullName evidence="6">TetR family transcriptional regulator</fullName>
    </submittedName>
</protein>
<proteinExistence type="predicted"/>
<evidence type="ECO:0000256" key="4">
    <source>
        <dbReference type="PROSITE-ProRule" id="PRU00335"/>
    </source>
</evidence>
<keyword evidence="3" id="KW-0804">Transcription</keyword>